<dbReference type="Proteomes" id="UP001201273">
    <property type="component" value="Unassembled WGS sequence"/>
</dbReference>
<protein>
    <recommendedName>
        <fullName evidence="3">Isopropylmalate dehydrogenase-like domain-containing protein</fullName>
    </recommendedName>
</protein>
<dbReference type="SUPFAM" id="SSF53659">
    <property type="entry name" value="Isocitrate/Isopropylmalate dehydrogenase-like"/>
    <property type="match status" value="1"/>
</dbReference>
<accession>A0ABS8W840</accession>
<dbReference type="PANTHER" id="PTHR11835">
    <property type="entry name" value="DECARBOXYLATING DEHYDROGENASES-ISOCITRATE, ISOPROPYLMALATE, TARTRATE"/>
    <property type="match status" value="1"/>
</dbReference>
<feature type="domain" description="Isopropylmalate dehydrogenase-like" evidence="3">
    <location>
        <begin position="8"/>
        <end position="299"/>
    </location>
</feature>
<dbReference type="Pfam" id="PF00180">
    <property type="entry name" value="Iso_dh"/>
    <property type="match status" value="1"/>
</dbReference>
<dbReference type="InterPro" id="IPR024084">
    <property type="entry name" value="IsoPropMal-DH-like_dom"/>
</dbReference>
<reference evidence="4 5" key="1">
    <citation type="journal article" date="2022" name="Environ. Microbiol. Rep.">
        <title>Eco-phylogenetic analyses reveal divergent evolution of vitamin B12 metabolism in the marine bacterial family 'Psychromonadaceae'.</title>
        <authorList>
            <person name="Jin X."/>
            <person name="Yang Y."/>
            <person name="Cao H."/>
            <person name="Gao B."/>
            <person name="Zhao Z."/>
        </authorList>
    </citation>
    <scope>NUCLEOTIDE SEQUENCE [LARGE SCALE GENOMIC DNA]</scope>
    <source>
        <strain evidence="4 5">MKS20</strain>
    </source>
</reference>
<dbReference type="SMART" id="SM01329">
    <property type="entry name" value="Iso_dh"/>
    <property type="match status" value="1"/>
</dbReference>
<evidence type="ECO:0000256" key="1">
    <source>
        <dbReference type="ARBA" id="ARBA00007769"/>
    </source>
</evidence>
<sequence>MTFERIALIPSLHGEEVLTQAMVQALDKISSGVILQMAAHPHTAEQLEQACELIQDNQIALLGPIKEGCVEEQQFKEQLQIPLGLSAECYYLLHFPASPFQPFQEQNLIYDLPKTAGFNLTSHYQAFAQQALQAASLKQKRIVTVVDEAADSSELLDAIEHVAAIEYPDLQVQFSSIDEVSLNLASDSERYNFLITHRLFGKIIKNQLYGKSVAKRLCAKSYLGSNGALFYAVELANPMQLEDDPASLMLASVNLLEYLGKDNEAEAMLNALSQTISFDDRLTCAFGGHHSGNDFTQAVLERL</sequence>
<dbReference type="PANTHER" id="PTHR11835:SF34">
    <property type="entry name" value="ISOCITRATE DEHYDROGENASE [NAD] SUBUNIT ALPHA, MITOCHONDRIAL"/>
    <property type="match status" value="1"/>
</dbReference>
<keyword evidence="2" id="KW-0560">Oxidoreductase</keyword>
<evidence type="ECO:0000313" key="5">
    <source>
        <dbReference type="Proteomes" id="UP001201273"/>
    </source>
</evidence>
<dbReference type="Gene3D" id="3.40.718.10">
    <property type="entry name" value="Isopropylmalate Dehydrogenase"/>
    <property type="match status" value="1"/>
</dbReference>
<proteinExistence type="inferred from homology"/>
<evidence type="ECO:0000313" key="4">
    <source>
        <dbReference type="EMBL" id="MCE2593555.1"/>
    </source>
</evidence>
<name>A0ABS8W840_9GAMM</name>
<dbReference type="RefSeq" id="WP_233051161.1">
    <property type="nucleotide sequence ID" value="NZ_JAIMJA010000002.1"/>
</dbReference>
<keyword evidence="5" id="KW-1185">Reference proteome</keyword>
<evidence type="ECO:0000256" key="2">
    <source>
        <dbReference type="ARBA" id="ARBA00023002"/>
    </source>
</evidence>
<evidence type="ECO:0000259" key="3">
    <source>
        <dbReference type="SMART" id="SM01329"/>
    </source>
</evidence>
<comment type="caution">
    <text evidence="4">The sequence shown here is derived from an EMBL/GenBank/DDBJ whole genome shotgun (WGS) entry which is preliminary data.</text>
</comment>
<comment type="similarity">
    <text evidence="1">Belongs to the isocitrate and isopropylmalate dehydrogenases family.</text>
</comment>
<gene>
    <name evidence="4" type="ORF">K6Y31_01830</name>
</gene>
<dbReference type="EMBL" id="JAIMJA010000002">
    <property type="protein sequence ID" value="MCE2593555.1"/>
    <property type="molecule type" value="Genomic_DNA"/>
</dbReference>
<organism evidence="4 5">
    <name type="scientific">Motilimonas cestriensis</name>
    <dbReference type="NCBI Taxonomy" id="2742685"/>
    <lineage>
        <taxon>Bacteria</taxon>
        <taxon>Pseudomonadati</taxon>
        <taxon>Pseudomonadota</taxon>
        <taxon>Gammaproteobacteria</taxon>
        <taxon>Alteromonadales</taxon>
        <taxon>Alteromonadales genera incertae sedis</taxon>
        <taxon>Motilimonas</taxon>
    </lineage>
</organism>